<keyword evidence="2" id="KW-1185">Reference proteome</keyword>
<sequence>MYNAFKRLSEIETNESISPRENTFKEERRPIHHRMWDTGYTMSYISVIGESDKDGPREKRPRCGGRLGWSEWAKFRKRHM</sequence>
<gene>
    <name evidence="1" type="ORF">JTE90_002544</name>
</gene>
<protein>
    <submittedName>
        <fullName evidence="1">Uncharacterized protein</fullName>
    </submittedName>
</protein>
<name>A0AAV6V4E6_9ARAC</name>
<dbReference type="AlphaFoldDB" id="A0AAV6V4E6"/>
<comment type="caution">
    <text evidence="1">The sequence shown here is derived from an EMBL/GenBank/DDBJ whole genome shotgun (WGS) entry which is preliminary data.</text>
</comment>
<organism evidence="1 2">
    <name type="scientific">Oedothorax gibbosus</name>
    <dbReference type="NCBI Taxonomy" id="931172"/>
    <lineage>
        <taxon>Eukaryota</taxon>
        <taxon>Metazoa</taxon>
        <taxon>Ecdysozoa</taxon>
        <taxon>Arthropoda</taxon>
        <taxon>Chelicerata</taxon>
        <taxon>Arachnida</taxon>
        <taxon>Araneae</taxon>
        <taxon>Araneomorphae</taxon>
        <taxon>Entelegynae</taxon>
        <taxon>Araneoidea</taxon>
        <taxon>Linyphiidae</taxon>
        <taxon>Erigoninae</taxon>
        <taxon>Oedothorax</taxon>
    </lineage>
</organism>
<evidence type="ECO:0000313" key="2">
    <source>
        <dbReference type="Proteomes" id="UP000827092"/>
    </source>
</evidence>
<dbReference type="Proteomes" id="UP000827092">
    <property type="component" value="Unassembled WGS sequence"/>
</dbReference>
<reference evidence="1 2" key="1">
    <citation type="journal article" date="2022" name="Nat. Ecol. Evol.">
        <title>A masculinizing supergene underlies an exaggerated male reproductive morph in a spider.</title>
        <authorList>
            <person name="Hendrickx F."/>
            <person name="De Corte Z."/>
            <person name="Sonet G."/>
            <person name="Van Belleghem S.M."/>
            <person name="Kostlbacher S."/>
            <person name="Vangestel C."/>
        </authorList>
    </citation>
    <scope>NUCLEOTIDE SEQUENCE [LARGE SCALE GENOMIC DNA]</scope>
    <source>
        <strain evidence="1">W744_W776</strain>
    </source>
</reference>
<proteinExistence type="predicted"/>
<evidence type="ECO:0000313" key="1">
    <source>
        <dbReference type="EMBL" id="KAG8190937.1"/>
    </source>
</evidence>
<accession>A0AAV6V4E6</accession>
<dbReference type="EMBL" id="JAFNEN010000170">
    <property type="protein sequence ID" value="KAG8190937.1"/>
    <property type="molecule type" value="Genomic_DNA"/>
</dbReference>